<reference evidence="2" key="1">
    <citation type="submission" date="2021-01" db="EMBL/GenBank/DDBJ databases">
        <authorList>
            <person name="Corre E."/>
            <person name="Pelletier E."/>
            <person name="Niang G."/>
            <person name="Scheremetjew M."/>
            <person name="Finn R."/>
            <person name="Kale V."/>
            <person name="Holt S."/>
            <person name="Cochrane G."/>
            <person name="Meng A."/>
            <person name="Brown T."/>
            <person name="Cohen L."/>
        </authorList>
    </citation>
    <scope>NUCLEOTIDE SEQUENCE</scope>
    <source>
        <strain evidence="2">RCC2336</strain>
    </source>
</reference>
<dbReference type="InterPro" id="IPR027417">
    <property type="entry name" value="P-loop_NTPase"/>
</dbReference>
<organism evidence="2">
    <name type="scientific">Pycnococcus provasolii</name>
    <dbReference type="NCBI Taxonomy" id="41880"/>
    <lineage>
        <taxon>Eukaryota</taxon>
        <taxon>Viridiplantae</taxon>
        <taxon>Chlorophyta</taxon>
        <taxon>Pseudoscourfieldiophyceae</taxon>
        <taxon>Pseudoscourfieldiales</taxon>
        <taxon>Pycnococcaceae</taxon>
        <taxon>Pycnococcus</taxon>
    </lineage>
</organism>
<sequence length="261" mass="29975">METVFDASKAPFVVGAGFGRTGTMSLKLALDKLGMRCYHMAECMKGGKNHDDFFMKLVTLPSRERVERLREFMNTNGFLAAVDFPACAFWRTLCFAFPGAVVCLTRRDFDKWFESVYHTINRPQHDPEIRVYRSFHKMLNTRVGSHIRMVELIVWDGTFGAAKFRLKGHEEDRERIRQIFDANTKAVQNEVPDACLVDMPPGKWAPLVSVLGVSAPKDAFPHVNDTKEFQRYFFTARSYVRIAMAMVVGGFVRVFQGRRRK</sequence>
<evidence type="ECO:0008006" key="3">
    <source>
        <dbReference type="Google" id="ProtNLM"/>
    </source>
</evidence>
<dbReference type="Gene3D" id="3.40.50.300">
    <property type="entry name" value="P-loop containing nucleotide triphosphate hydrolases"/>
    <property type="match status" value="1"/>
</dbReference>
<keyword evidence="1" id="KW-1133">Transmembrane helix</keyword>
<keyword evidence="1" id="KW-0812">Transmembrane</keyword>
<dbReference type="PANTHER" id="PTHR36978:SF4">
    <property type="entry name" value="P-LOOP CONTAINING NUCLEOSIDE TRIPHOSPHATE HYDROLASE PROTEIN"/>
    <property type="match status" value="1"/>
</dbReference>
<protein>
    <recommendedName>
        <fullName evidence="3">Sulfotransferase</fullName>
    </recommendedName>
</protein>
<evidence type="ECO:0000313" key="2">
    <source>
        <dbReference type="EMBL" id="CAE0013991.1"/>
    </source>
</evidence>
<evidence type="ECO:0000256" key="1">
    <source>
        <dbReference type="SAM" id="Phobius"/>
    </source>
</evidence>
<dbReference type="PANTHER" id="PTHR36978">
    <property type="entry name" value="P-LOOP CONTAINING NUCLEOTIDE TRIPHOSPHATE HYDROLASE"/>
    <property type="match status" value="1"/>
</dbReference>
<gene>
    <name evidence="2" type="ORF">PPRO1316_LOCUS2977</name>
</gene>
<dbReference type="EMBL" id="HBHV01004325">
    <property type="protein sequence ID" value="CAE0013991.1"/>
    <property type="molecule type" value="Transcribed_RNA"/>
</dbReference>
<dbReference type="AlphaFoldDB" id="A0A7S2YZR7"/>
<name>A0A7S2YZR7_9CHLO</name>
<keyword evidence="1" id="KW-0472">Membrane</keyword>
<proteinExistence type="predicted"/>
<dbReference type="SUPFAM" id="SSF52540">
    <property type="entry name" value="P-loop containing nucleoside triphosphate hydrolases"/>
    <property type="match status" value="1"/>
</dbReference>
<feature type="transmembrane region" description="Helical" evidence="1">
    <location>
        <begin position="238"/>
        <end position="255"/>
    </location>
</feature>
<accession>A0A7S2YZR7</accession>
<dbReference type="Pfam" id="PF17784">
    <property type="entry name" value="Sulfotransfer_4"/>
    <property type="match status" value="1"/>
</dbReference>
<dbReference type="InterPro" id="IPR040632">
    <property type="entry name" value="Sulfotransfer_4"/>
</dbReference>